<name>A0A0D2GG20_9BACT</name>
<accession>A0A0D2GG20</accession>
<reference evidence="1 2" key="1">
    <citation type="submission" date="2013-11" db="EMBL/GenBank/DDBJ databases">
        <title>Metagenomic analysis of a methanogenic consortium involved in long chain n-alkane degradation.</title>
        <authorList>
            <person name="Davidova I.A."/>
            <person name="Callaghan A.V."/>
            <person name="Wawrik B."/>
            <person name="Pruitt S."/>
            <person name="Marks C."/>
            <person name="Duncan K.E."/>
            <person name="Suflita J.M."/>
        </authorList>
    </citation>
    <scope>NUCLEOTIDE SEQUENCE [LARGE SCALE GENOMIC DNA]</scope>
    <source>
        <strain evidence="1 2">SPR</strain>
    </source>
</reference>
<protein>
    <submittedName>
        <fullName evidence="1">Uncharacterized protein</fullName>
    </submittedName>
</protein>
<dbReference type="STRING" id="1429043.X474_11565"/>
<dbReference type="InParanoid" id="A0A0D2GG20"/>
<keyword evidence="2" id="KW-1185">Reference proteome</keyword>
<sequence>MKLEPKTLRRFKTAHFSKDLRQSAHQAGPYMGPAV</sequence>
<proteinExistence type="predicted"/>
<gene>
    <name evidence="1" type="ORF">X474_11565</name>
</gene>
<evidence type="ECO:0000313" key="2">
    <source>
        <dbReference type="Proteomes" id="UP000032233"/>
    </source>
</evidence>
<dbReference type="EMBL" id="AZAC01000014">
    <property type="protein sequence ID" value="KIX13872.1"/>
    <property type="molecule type" value="Genomic_DNA"/>
</dbReference>
<dbReference type="Proteomes" id="UP000032233">
    <property type="component" value="Unassembled WGS sequence"/>
</dbReference>
<evidence type="ECO:0000313" key="1">
    <source>
        <dbReference type="EMBL" id="KIX13872.1"/>
    </source>
</evidence>
<comment type="caution">
    <text evidence="1">The sequence shown here is derived from an EMBL/GenBank/DDBJ whole genome shotgun (WGS) entry which is preliminary data.</text>
</comment>
<organism evidence="1 2">
    <name type="scientific">Dethiosulfatarculus sandiegensis</name>
    <dbReference type="NCBI Taxonomy" id="1429043"/>
    <lineage>
        <taxon>Bacteria</taxon>
        <taxon>Pseudomonadati</taxon>
        <taxon>Thermodesulfobacteriota</taxon>
        <taxon>Desulfarculia</taxon>
        <taxon>Desulfarculales</taxon>
        <taxon>Desulfarculaceae</taxon>
        <taxon>Dethiosulfatarculus</taxon>
    </lineage>
</organism>
<dbReference type="AlphaFoldDB" id="A0A0D2GG20"/>